<keyword evidence="8 12" id="KW-0799">Topoisomerase</keyword>
<dbReference type="PRINTS" id="PR01550">
    <property type="entry name" value="TOP6AFAMILY"/>
</dbReference>
<feature type="domain" description="Spo11/DNA topoisomerase VI subunit A N-terminal" evidence="14">
    <location>
        <begin position="105"/>
        <end position="166"/>
    </location>
</feature>
<keyword evidence="9 12" id="KW-0238">DNA-binding</keyword>
<evidence type="ECO:0000256" key="7">
    <source>
        <dbReference type="ARBA" id="ARBA00022842"/>
    </source>
</evidence>
<reference evidence="16 17" key="1">
    <citation type="journal article" date="2023" name="Sci. Data">
        <title>Genome assembly of the Korean intertidal mud-creeper Batillaria attramentaria.</title>
        <authorList>
            <person name="Patra A.K."/>
            <person name="Ho P.T."/>
            <person name="Jun S."/>
            <person name="Lee S.J."/>
            <person name="Kim Y."/>
            <person name="Won Y.J."/>
        </authorList>
    </citation>
    <scope>NUCLEOTIDE SEQUENCE [LARGE SCALE GENOMIC DNA]</scope>
    <source>
        <strain evidence="16">Wonlab-2016</strain>
    </source>
</reference>
<evidence type="ECO:0000256" key="2">
    <source>
        <dbReference type="ARBA" id="ARBA00001946"/>
    </source>
</evidence>
<dbReference type="Pfam" id="PF04406">
    <property type="entry name" value="TP6A_N"/>
    <property type="match status" value="1"/>
</dbReference>
<dbReference type="InterPro" id="IPR034136">
    <property type="entry name" value="TOPRIM_Topo6A/Spo11"/>
</dbReference>
<dbReference type="InterPro" id="IPR002815">
    <property type="entry name" value="Spo11/TopoVI_A"/>
</dbReference>
<organism evidence="16 17">
    <name type="scientific">Batillaria attramentaria</name>
    <dbReference type="NCBI Taxonomy" id="370345"/>
    <lineage>
        <taxon>Eukaryota</taxon>
        <taxon>Metazoa</taxon>
        <taxon>Spiralia</taxon>
        <taxon>Lophotrochozoa</taxon>
        <taxon>Mollusca</taxon>
        <taxon>Gastropoda</taxon>
        <taxon>Caenogastropoda</taxon>
        <taxon>Sorbeoconcha</taxon>
        <taxon>Cerithioidea</taxon>
        <taxon>Batillariidae</taxon>
        <taxon>Batillaria</taxon>
    </lineage>
</organism>
<keyword evidence="11" id="KW-0539">Nucleus</keyword>
<evidence type="ECO:0000313" key="17">
    <source>
        <dbReference type="Proteomes" id="UP001519460"/>
    </source>
</evidence>
<comment type="caution">
    <text evidence="16">The sequence shown here is derived from an EMBL/GenBank/DDBJ whole genome shotgun (WGS) entry which is preliminary data.</text>
</comment>
<dbReference type="CDD" id="cd00223">
    <property type="entry name" value="TOPRIM_TopoIIB_SPO"/>
    <property type="match status" value="1"/>
</dbReference>
<dbReference type="Pfam" id="PF21180">
    <property type="entry name" value="TOP6A-Spo11_Toprim"/>
    <property type="match status" value="1"/>
</dbReference>
<dbReference type="EC" id="5.6.2.2" evidence="5"/>
<evidence type="ECO:0000259" key="14">
    <source>
        <dbReference type="Pfam" id="PF04406"/>
    </source>
</evidence>
<feature type="domain" description="Topoisomerase 6 subunit A/Spo11 TOPRIM" evidence="15">
    <location>
        <begin position="216"/>
        <end position="386"/>
    </location>
</feature>
<dbReference type="Proteomes" id="UP001519460">
    <property type="component" value="Unassembled WGS sequence"/>
</dbReference>
<dbReference type="GO" id="GO:0003677">
    <property type="term" value="F:DNA binding"/>
    <property type="evidence" value="ECO:0007669"/>
    <property type="project" value="UniProtKB-UniRule"/>
</dbReference>
<dbReference type="AlphaFoldDB" id="A0ABD0LY64"/>
<dbReference type="SUPFAM" id="SSF56726">
    <property type="entry name" value="DNA topoisomerase IV, alpha subunit"/>
    <property type="match status" value="1"/>
</dbReference>
<dbReference type="InterPro" id="IPR036388">
    <property type="entry name" value="WH-like_DNA-bd_sf"/>
</dbReference>
<feature type="region of interest" description="Disordered" evidence="13">
    <location>
        <begin position="1"/>
        <end position="23"/>
    </location>
</feature>
<dbReference type="GO" id="GO:0003918">
    <property type="term" value="F:DNA topoisomerase type II (double strand cut, ATP-hydrolyzing) activity"/>
    <property type="evidence" value="ECO:0007669"/>
    <property type="project" value="UniProtKB-UniRule"/>
</dbReference>
<evidence type="ECO:0000256" key="10">
    <source>
        <dbReference type="ARBA" id="ARBA00023235"/>
    </source>
</evidence>
<evidence type="ECO:0000256" key="5">
    <source>
        <dbReference type="ARBA" id="ARBA00012895"/>
    </source>
</evidence>
<keyword evidence="7" id="KW-0460">Magnesium</keyword>
<dbReference type="PANTHER" id="PTHR10848">
    <property type="entry name" value="MEIOTIC RECOMBINATION PROTEIN SPO11"/>
    <property type="match status" value="1"/>
</dbReference>
<feature type="active site" description="O-(5'-phospho-DNA)-tyrosine intermediate" evidence="12">
    <location>
        <position position="134"/>
    </location>
</feature>
<dbReference type="InterPro" id="IPR013049">
    <property type="entry name" value="Spo11/TopoVI_A_N"/>
</dbReference>
<protein>
    <recommendedName>
        <fullName evidence="5">DNA topoisomerase (ATP-hydrolyzing)</fullName>
        <ecNumber evidence="5">5.6.2.2</ecNumber>
    </recommendedName>
</protein>
<dbReference type="Gene3D" id="3.40.1360.10">
    <property type="match status" value="1"/>
</dbReference>
<dbReference type="PRINTS" id="PR01551">
    <property type="entry name" value="SPO11HOMOLOG"/>
</dbReference>
<dbReference type="PANTHER" id="PTHR10848:SF0">
    <property type="entry name" value="MEIOTIC RECOMBINATION PROTEIN SPO11"/>
    <property type="match status" value="1"/>
</dbReference>
<evidence type="ECO:0000259" key="15">
    <source>
        <dbReference type="Pfam" id="PF21180"/>
    </source>
</evidence>
<keyword evidence="10 12" id="KW-0413">Isomerase</keyword>
<evidence type="ECO:0000313" key="16">
    <source>
        <dbReference type="EMBL" id="KAK7504043.1"/>
    </source>
</evidence>
<evidence type="ECO:0000256" key="12">
    <source>
        <dbReference type="PROSITE-ProRule" id="PRU01385"/>
    </source>
</evidence>
<dbReference type="EMBL" id="JACVVK020000017">
    <property type="protein sequence ID" value="KAK7504043.1"/>
    <property type="molecule type" value="Genomic_DNA"/>
</dbReference>
<evidence type="ECO:0000256" key="13">
    <source>
        <dbReference type="SAM" id="MobiDB-lite"/>
    </source>
</evidence>
<comment type="subcellular location">
    <subcellularLocation>
        <location evidence="3">Nucleus</location>
    </subcellularLocation>
</comment>
<name>A0ABD0LY64_9CAEN</name>
<gene>
    <name evidence="16" type="ORF">BaRGS_00004775</name>
</gene>
<dbReference type="Gene3D" id="1.10.10.10">
    <property type="entry name" value="Winged helix-like DNA-binding domain superfamily/Winged helix DNA-binding domain"/>
    <property type="match status" value="1"/>
</dbReference>
<comment type="cofactor">
    <cofactor evidence="2">
        <name>Mg(2+)</name>
        <dbReference type="ChEBI" id="CHEBI:18420"/>
    </cofactor>
</comment>
<keyword evidence="17" id="KW-1185">Reference proteome</keyword>
<evidence type="ECO:0000256" key="8">
    <source>
        <dbReference type="ARBA" id="ARBA00023029"/>
    </source>
</evidence>
<proteinExistence type="inferred from homology"/>
<dbReference type="PROSITE" id="PS52041">
    <property type="entry name" value="TOPO_IIB"/>
    <property type="match status" value="1"/>
</dbReference>
<dbReference type="InterPro" id="IPR013048">
    <property type="entry name" value="Meiotic_Spo11"/>
</dbReference>
<evidence type="ECO:0000256" key="9">
    <source>
        <dbReference type="ARBA" id="ARBA00023125"/>
    </source>
</evidence>
<accession>A0ABD0LY64</accession>
<evidence type="ECO:0000256" key="3">
    <source>
        <dbReference type="ARBA" id="ARBA00004123"/>
    </source>
</evidence>
<evidence type="ECO:0000256" key="4">
    <source>
        <dbReference type="ARBA" id="ARBA00006559"/>
    </source>
</evidence>
<keyword evidence="6" id="KW-0479">Metal-binding</keyword>
<evidence type="ECO:0000256" key="6">
    <source>
        <dbReference type="ARBA" id="ARBA00022723"/>
    </source>
</evidence>
<dbReference type="GO" id="GO:0046872">
    <property type="term" value="F:metal ion binding"/>
    <property type="evidence" value="ECO:0007669"/>
    <property type="project" value="UniProtKB-KW"/>
</dbReference>
<evidence type="ECO:0000256" key="1">
    <source>
        <dbReference type="ARBA" id="ARBA00000185"/>
    </source>
</evidence>
<comment type="catalytic activity">
    <reaction evidence="1 12">
        <text>ATP-dependent breakage, passage and rejoining of double-stranded DNA.</text>
        <dbReference type="EC" id="5.6.2.2"/>
    </reaction>
</comment>
<sequence>MDQETATEPAASPPVSGVELPANHSRSCECDADLRLSLIREETLARIEAVCLTVTKAIARREIPELTFPSRSSWDVVSFSETGGIELPEERKLVRVRLDNKLSTKTFAFMIKVLGIVYRLVQEDKYCTKRDIYYQDPGLFGSQTVIDNVVDNVACMLEVPRWKLHVLATCKGLVAGDLQFYDGQGIHVDCSRTKMGVQIPAHDKDMQYLHTGARLVIVVEKDATFQKLLTDDFCHTYGRVILITGKGFPDVGTRLMLRRIWDNFHLPVLVLTDSDPHGVEIMLVYKYGSKNHAFENQFLAVPALKWLGILPSDLQRVPVRKETALVLSSGDLQKLTEMLQRPYVISNRALTHQLEEMIQTGVKAELQCLDSVDTSFLSSVYLPNKIHAGDWI</sequence>
<comment type="similarity">
    <text evidence="4 12">Belongs to the TOP6A family.</text>
</comment>
<evidence type="ECO:0000256" key="11">
    <source>
        <dbReference type="ARBA" id="ARBA00023242"/>
    </source>
</evidence>
<dbReference type="GO" id="GO:0005634">
    <property type="term" value="C:nucleus"/>
    <property type="evidence" value="ECO:0007669"/>
    <property type="project" value="UniProtKB-SubCell"/>
</dbReference>
<dbReference type="InterPro" id="IPR036078">
    <property type="entry name" value="Spo11/TopoVI_A_sf"/>
</dbReference>